<comment type="similarity">
    <text evidence="2">Belongs to the class-V pyridoxal-phosphate-dependent aminotransferase family. NifS/IscS subfamily.</text>
</comment>
<dbReference type="InterPro" id="IPR000192">
    <property type="entry name" value="Aminotrans_V_dom"/>
</dbReference>
<protein>
    <submittedName>
        <fullName evidence="10">Cysteine desulfurase NifS</fullName>
    </submittedName>
</protein>
<name>A0A1C0AMN8_9ACTN</name>
<comment type="caution">
    <text evidence="10">The sequence shown here is derived from an EMBL/GenBank/DDBJ whole genome shotgun (WGS) entry which is preliminary data.</text>
</comment>
<dbReference type="Gene3D" id="3.90.1150.10">
    <property type="entry name" value="Aspartate Aminotransferase, domain 1"/>
    <property type="match status" value="1"/>
</dbReference>
<gene>
    <name evidence="10" type="ORF">BCR15_01990</name>
</gene>
<evidence type="ECO:0000256" key="6">
    <source>
        <dbReference type="ARBA" id="ARBA00023004"/>
    </source>
</evidence>
<dbReference type="GO" id="GO:0031071">
    <property type="term" value="F:cysteine desulfurase activity"/>
    <property type="evidence" value="ECO:0007669"/>
    <property type="project" value="UniProtKB-EC"/>
</dbReference>
<dbReference type="Proteomes" id="UP000093501">
    <property type="component" value="Unassembled WGS sequence"/>
</dbReference>
<dbReference type="Gene3D" id="1.10.260.50">
    <property type="match status" value="1"/>
</dbReference>
<organism evidence="10 11">
    <name type="scientific">Tessaracoccus lapidicaptus</name>
    <dbReference type="NCBI Taxonomy" id="1427523"/>
    <lineage>
        <taxon>Bacteria</taxon>
        <taxon>Bacillati</taxon>
        <taxon>Actinomycetota</taxon>
        <taxon>Actinomycetes</taxon>
        <taxon>Propionibacteriales</taxon>
        <taxon>Propionibacteriaceae</taxon>
        <taxon>Tessaracoccus</taxon>
    </lineage>
</organism>
<keyword evidence="5" id="KW-0663">Pyridoxal phosphate</keyword>
<dbReference type="PANTHER" id="PTHR11601:SF34">
    <property type="entry name" value="CYSTEINE DESULFURASE"/>
    <property type="match status" value="1"/>
</dbReference>
<comment type="cofactor">
    <cofactor evidence="1">
        <name>pyridoxal 5'-phosphate</name>
        <dbReference type="ChEBI" id="CHEBI:597326"/>
    </cofactor>
</comment>
<dbReference type="EMBL" id="MBQD01000020">
    <property type="protein sequence ID" value="OCL34498.1"/>
    <property type="molecule type" value="Genomic_DNA"/>
</dbReference>
<dbReference type="PIRSF" id="PIRSF005572">
    <property type="entry name" value="NifS"/>
    <property type="match status" value="1"/>
</dbReference>
<dbReference type="FunFam" id="3.40.640.10:FF:000084">
    <property type="entry name" value="IscS-like cysteine desulfurase"/>
    <property type="match status" value="1"/>
</dbReference>
<evidence type="ECO:0000256" key="3">
    <source>
        <dbReference type="ARBA" id="ARBA00022679"/>
    </source>
</evidence>
<dbReference type="SUPFAM" id="SSF53383">
    <property type="entry name" value="PLP-dependent transferases"/>
    <property type="match status" value="1"/>
</dbReference>
<evidence type="ECO:0000313" key="10">
    <source>
        <dbReference type="EMBL" id="OCL34498.1"/>
    </source>
</evidence>
<feature type="domain" description="Aminotransferase class V" evidence="9">
    <location>
        <begin position="13"/>
        <end position="377"/>
    </location>
</feature>
<keyword evidence="3" id="KW-0808">Transferase</keyword>
<dbReference type="InterPro" id="IPR015422">
    <property type="entry name" value="PyrdxlP-dep_Trfase_small"/>
</dbReference>
<comment type="catalytic activity">
    <reaction evidence="8">
        <text>(sulfur carrier)-H + L-cysteine = (sulfur carrier)-SH + L-alanine</text>
        <dbReference type="Rhea" id="RHEA:43892"/>
        <dbReference type="Rhea" id="RHEA-COMP:14737"/>
        <dbReference type="Rhea" id="RHEA-COMP:14739"/>
        <dbReference type="ChEBI" id="CHEBI:29917"/>
        <dbReference type="ChEBI" id="CHEBI:35235"/>
        <dbReference type="ChEBI" id="CHEBI:57972"/>
        <dbReference type="ChEBI" id="CHEBI:64428"/>
        <dbReference type="EC" id="2.8.1.7"/>
    </reaction>
</comment>
<evidence type="ECO:0000256" key="5">
    <source>
        <dbReference type="ARBA" id="ARBA00022898"/>
    </source>
</evidence>
<dbReference type="GO" id="GO:0046872">
    <property type="term" value="F:metal ion binding"/>
    <property type="evidence" value="ECO:0007669"/>
    <property type="project" value="UniProtKB-KW"/>
</dbReference>
<evidence type="ECO:0000259" key="9">
    <source>
        <dbReference type="Pfam" id="PF00266"/>
    </source>
</evidence>
<reference evidence="11" key="1">
    <citation type="submission" date="2016-07" db="EMBL/GenBank/DDBJ databases">
        <authorList>
            <person name="Florea S."/>
            <person name="Webb J.S."/>
            <person name="Jaromczyk J."/>
            <person name="Schardl C.L."/>
        </authorList>
    </citation>
    <scope>NUCLEOTIDE SEQUENCE [LARGE SCALE GENOMIC DNA]</scope>
    <source>
        <strain evidence="11">IPBSL-7</strain>
    </source>
</reference>
<dbReference type="GO" id="GO:0051536">
    <property type="term" value="F:iron-sulfur cluster binding"/>
    <property type="evidence" value="ECO:0007669"/>
    <property type="project" value="UniProtKB-KW"/>
</dbReference>
<keyword evidence="4" id="KW-0479">Metal-binding</keyword>
<dbReference type="InterPro" id="IPR016454">
    <property type="entry name" value="Cysteine_dSase"/>
</dbReference>
<evidence type="ECO:0000256" key="1">
    <source>
        <dbReference type="ARBA" id="ARBA00001933"/>
    </source>
</evidence>
<dbReference type="InterPro" id="IPR015421">
    <property type="entry name" value="PyrdxlP-dep_Trfase_major"/>
</dbReference>
<dbReference type="Pfam" id="PF00266">
    <property type="entry name" value="Aminotran_5"/>
    <property type="match status" value="1"/>
</dbReference>
<proteinExistence type="inferred from homology"/>
<dbReference type="InterPro" id="IPR015424">
    <property type="entry name" value="PyrdxlP-dep_Trfase"/>
</dbReference>
<evidence type="ECO:0000256" key="7">
    <source>
        <dbReference type="ARBA" id="ARBA00023014"/>
    </source>
</evidence>
<evidence type="ECO:0000313" key="11">
    <source>
        <dbReference type="Proteomes" id="UP000093501"/>
    </source>
</evidence>
<evidence type="ECO:0000256" key="2">
    <source>
        <dbReference type="ARBA" id="ARBA00006490"/>
    </source>
</evidence>
<dbReference type="RefSeq" id="WP_068751181.1">
    <property type="nucleotide sequence ID" value="NZ_LR214441.1"/>
</dbReference>
<dbReference type="Gene3D" id="3.40.640.10">
    <property type="entry name" value="Type I PLP-dependent aspartate aminotransferase-like (Major domain)"/>
    <property type="match status" value="1"/>
</dbReference>
<keyword evidence="11" id="KW-1185">Reference proteome</keyword>
<evidence type="ECO:0000256" key="4">
    <source>
        <dbReference type="ARBA" id="ARBA00022723"/>
    </source>
</evidence>
<dbReference type="PANTHER" id="PTHR11601">
    <property type="entry name" value="CYSTEINE DESULFURYLASE FAMILY MEMBER"/>
    <property type="match status" value="1"/>
</dbReference>
<evidence type="ECO:0000256" key="8">
    <source>
        <dbReference type="ARBA" id="ARBA00050776"/>
    </source>
</evidence>
<accession>A0A1C0AMN8</accession>
<sequence>MNAPHPAMVGRPVYLDYNGTTPVDPAVLEAMLPFLSREFGNPSSSHAYGQAARQAVEVARMQVSDLIGGQHGRVVFTGSGSEADALAIRGAVLANRREGRRPHVITQATEHPAVLAACADLAELHGVDVTVVGVDGDGLVDPGAVAAAITESTVMVSVMHANNETGTIQPIAEIARAAHSRGVLVHCDAAQSAGKVNVDVAELGVDLLTVVGHKMYAPKGVAALWVRDGVRLRPLVGGGGQEGGLRAGTENVAYIAGFGHAALLAGRSVEAGEAGRLTSLRDHLQAALERLLPGRVHLNGHPVRRLPNTLNISIDDTRALSVLSAAADIAASAGSACHSGRDTPSEVLAAMGIETGRALSAIRLSMGRWTTLADVDRAAAAVASASRELR</sequence>
<keyword evidence="7" id="KW-0411">Iron-sulfur</keyword>
<dbReference type="AlphaFoldDB" id="A0A1C0AMN8"/>
<keyword evidence="6" id="KW-0408">Iron</keyword>